<dbReference type="Gene3D" id="1.10.10.10">
    <property type="entry name" value="Winged helix-like DNA-binding domain superfamily/Winged helix DNA-binding domain"/>
    <property type="match status" value="1"/>
</dbReference>
<feature type="domain" description="H15" evidence="13">
    <location>
        <begin position="159"/>
        <end position="230"/>
    </location>
</feature>
<proteinExistence type="predicted"/>
<dbReference type="STRING" id="106549.A0A540NTU4"/>
<dbReference type="SUPFAM" id="SSF46785">
    <property type="entry name" value="Winged helix' DNA-binding domain"/>
    <property type="match status" value="1"/>
</dbReference>
<keyword evidence="4" id="KW-0805">Transcription regulation</keyword>
<dbReference type="PANTHER" id="PTHR46267">
    <property type="entry name" value="SINGLE MYB HISTONE 4"/>
    <property type="match status" value="1"/>
</dbReference>
<evidence type="ECO:0000256" key="6">
    <source>
        <dbReference type="ARBA" id="ARBA00023125"/>
    </source>
</evidence>
<dbReference type="CDD" id="cd11660">
    <property type="entry name" value="SANT_TRF"/>
    <property type="match status" value="1"/>
</dbReference>
<dbReference type="InterPro" id="IPR036390">
    <property type="entry name" value="WH_DNA-bd_sf"/>
</dbReference>
<keyword evidence="3" id="KW-0158">Chromosome</keyword>
<dbReference type="InterPro" id="IPR036388">
    <property type="entry name" value="WH-like_DNA-bd_sf"/>
</dbReference>
<keyword evidence="8" id="KW-0539">Nucleus</keyword>
<evidence type="ECO:0000256" key="10">
    <source>
        <dbReference type="SAM" id="Coils"/>
    </source>
</evidence>
<reference evidence="14 15" key="1">
    <citation type="journal article" date="2019" name="G3 (Bethesda)">
        <title>Sequencing of a Wild Apple (Malus baccata) Genome Unravels the Differences Between Cultivated and Wild Apple Species Regarding Disease Resistance and Cold Tolerance.</title>
        <authorList>
            <person name="Chen X."/>
        </authorList>
    </citation>
    <scope>NUCLEOTIDE SEQUENCE [LARGE SCALE GENOMIC DNA]</scope>
    <source>
        <strain evidence="15">cv. Shandingzi</strain>
        <tissue evidence="14">Leaves</tissue>
    </source>
</reference>
<sequence length="344" mass="37781">MGAPKQKWTAEEEAALKAGVLKHGAGKWRTILTDPEFNTILHLRSNVDLKDKWRNINVTAIWGSRQKAKLALKRNLPTPKHENNPLAMSTDKWRNINVTAIWGSRQKAKLALKRNLPTPKHENNPLAMSTVIQSHEEVVDAKPLAISGGKSQTIESKDSKQPIARLDHLILEAITNLKEPGGSDRAAIAMHIEEQYWAPPKLKKLLSSKLKNMTATGKLIKVKHRYRIPLSSATSEKRRSSSALLLEGKQKDSLRKDKSDVNILTKSQVDADLTKMRSMTAQEAAAAAAQAVAEAEAAIAAAEEAAREAEAAEAEAEAAQVFAKAAMKALKCRKLDLDMKLTHG</sequence>
<evidence type="ECO:0000313" key="15">
    <source>
        <dbReference type="Proteomes" id="UP000315295"/>
    </source>
</evidence>
<dbReference type="Proteomes" id="UP000315295">
    <property type="component" value="Unassembled WGS sequence"/>
</dbReference>
<feature type="domain" description="HTH myb-type" evidence="12">
    <location>
        <begin position="1"/>
        <end position="61"/>
    </location>
</feature>
<dbReference type="InterPro" id="IPR044597">
    <property type="entry name" value="SMH1-6"/>
</dbReference>
<dbReference type="InterPro" id="IPR009057">
    <property type="entry name" value="Homeodomain-like_sf"/>
</dbReference>
<accession>A0A540NTU4</accession>
<dbReference type="InterPro" id="IPR017930">
    <property type="entry name" value="Myb_dom"/>
</dbReference>
<dbReference type="Gene3D" id="1.10.10.60">
    <property type="entry name" value="Homeodomain-like"/>
    <property type="match status" value="1"/>
</dbReference>
<evidence type="ECO:0000256" key="7">
    <source>
        <dbReference type="ARBA" id="ARBA00023163"/>
    </source>
</evidence>
<dbReference type="SMART" id="SM00526">
    <property type="entry name" value="H15"/>
    <property type="match status" value="1"/>
</dbReference>
<evidence type="ECO:0000256" key="9">
    <source>
        <dbReference type="ARBA" id="ARBA00032813"/>
    </source>
</evidence>
<evidence type="ECO:0000259" key="13">
    <source>
        <dbReference type="PROSITE" id="PS51504"/>
    </source>
</evidence>
<dbReference type="GO" id="GO:0005730">
    <property type="term" value="C:nucleolus"/>
    <property type="evidence" value="ECO:0007669"/>
    <property type="project" value="UniProtKB-SubCell"/>
</dbReference>
<protein>
    <recommendedName>
        <fullName evidence="9">MYB transcription factor</fullName>
    </recommendedName>
</protein>
<evidence type="ECO:0000256" key="8">
    <source>
        <dbReference type="ARBA" id="ARBA00023242"/>
    </source>
</evidence>
<keyword evidence="15" id="KW-1185">Reference proteome</keyword>
<name>A0A540NTU4_MALBA</name>
<dbReference type="PROSITE" id="PS51504">
    <property type="entry name" value="H15"/>
    <property type="match status" value="1"/>
</dbReference>
<dbReference type="AlphaFoldDB" id="A0A540NTU4"/>
<dbReference type="InterPro" id="IPR005818">
    <property type="entry name" value="Histone_H1/H5_H15"/>
</dbReference>
<feature type="coiled-coil region" evidence="10">
    <location>
        <begin position="285"/>
        <end position="322"/>
    </location>
</feature>
<feature type="domain" description="Myb-like" evidence="11">
    <location>
        <begin position="5"/>
        <end position="57"/>
    </location>
</feature>
<dbReference type="PANTHER" id="PTHR46267:SF11">
    <property type="entry name" value="TELOMERE REPEAT-BINDING FACTOR 2"/>
    <property type="match status" value="1"/>
</dbReference>
<comment type="caution">
    <text evidence="14">The sequence shown here is derived from an EMBL/GenBank/DDBJ whole genome shotgun (WGS) entry which is preliminary data.</text>
</comment>
<keyword evidence="7" id="KW-0804">Transcription</keyword>
<dbReference type="Pfam" id="PF00538">
    <property type="entry name" value="Linker_histone"/>
    <property type="match status" value="1"/>
</dbReference>
<evidence type="ECO:0000256" key="5">
    <source>
        <dbReference type="ARBA" id="ARBA00023054"/>
    </source>
</evidence>
<evidence type="ECO:0000259" key="11">
    <source>
        <dbReference type="PROSITE" id="PS50090"/>
    </source>
</evidence>
<dbReference type="PROSITE" id="PS50090">
    <property type="entry name" value="MYB_LIKE"/>
    <property type="match status" value="1"/>
</dbReference>
<evidence type="ECO:0000256" key="1">
    <source>
        <dbReference type="ARBA" id="ARBA00004286"/>
    </source>
</evidence>
<dbReference type="GO" id="GO:0003691">
    <property type="term" value="F:double-stranded telomeric DNA binding"/>
    <property type="evidence" value="ECO:0007669"/>
    <property type="project" value="InterPro"/>
</dbReference>
<evidence type="ECO:0000259" key="12">
    <source>
        <dbReference type="PROSITE" id="PS51294"/>
    </source>
</evidence>
<dbReference type="GO" id="GO:0006334">
    <property type="term" value="P:nucleosome assembly"/>
    <property type="evidence" value="ECO:0007669"/>
    <property type="project" value="InterPro"/>
</dbReference>
<dbReference type="SUPFAM" id="SSF46689">
    <property type="entry name" value="Homeodomain-like"/>
    <property type="match status" value="1"/>
</dbReference>
<dbReference type="FunFam" id="1.10.10.60:FF:000168">
    <property type="entry name" value="Telomere repeat-binding factor 1"/>
    <property type="match status" value="1"/>
</dbReference>
<gene>
    <name evidence="14" type="ORF">C1H46_000294</name>
</gene>
<keyword evidence="5 10" id="KW-0175">Coiled coil</keyword>
<evidence type="ECO:0000256" key="2">
    <source>
        <dbReference type="ARBA" id="ARBA00004604"/>
    </source>
</evidence>
<evidence type="ECO:0000313" key="14">
    <source>
        <dbReference type="EMBL" id="TQE14375.1"/>
    </source>
</evidence>
<comment type="subcellular location">
    <subcellularLocation>
        <location evidence="1">Chromosome</location>
    </subcellularLocation>
    <subcellularLocation>
        <location evidence="2">Nucleus</location>
        <location evidence="2">Nucleolus</location>
    </subcellularLocation>
</comment>
<evidence type="ECO:0000256" key="4">
    <source>
        <dbReference type="ARBA" id="ARBA00023015"/>
    </source>
</evidence>
<dbReference type="InterPro" id="IPR001005">
    <property type="entry name" value="SANT/Myb"/>
</dbReference>
<evidence type="ECO:0000256" key="3">
    <source>
        <dbReference type="ARBA" id="ARBA00022454"/>
    </source>
</evidence>
<dbReference type="Pfam" id="PF00249">
    <property type="entry name" value="Myb_DNA-binding"/>
    <property type="match status" value="1"/>
</dbReference>
<dbReference type="EMBL" id="VIEB01000005">
    <property type="protein sequence ID" value="TQE14375.1"/>
    <property type="molecule type" value="Genomic_DNA"/>
</dbReference>
<keyword evidence="6" id="KW-0238">DNA-binding</keyword>
<organism evidence="14 15">
    <name type="scientific">Malus baccata</name>
    <name type="common">Siberian crab apple</name>
    <name type="synonym">Pyrus baccata</name>
    <dbReference type="NCBI Taxonomy" id="106549"/>
    <lineage>
        <taxon>Eukaryota</taxon>
        <taxon>Viridiplantae</taxon>
        <taxon>Streptophyta</taxon>
        <taxon>Embryophyta</taxon>
        <taxon>Tracheophyta</taxon>
        <taxon>Spermatophyta</taxon>
        <taxon>Magnoliopsida</taxon>
        <taxon>eudicotyledons</taxon>
        <taxon>Gunneridae</taxon>
        <taxon>Pentapetalae</taxon>
        <taxon>rosids</taxon>
        <taxon>fabids</taxon>
        <taxon>Rosales</taxon>
        <taxon>Rosaceae</taxon>
        <taxon>Amygdaloideae</taxon>
        <taxon>Maleae</taxon>
        <taxon>Malus</taxon>
    </lineage>
</organism>
<dbReference type="PROSITE" id="PS51294">
    <property type="entry name" value="HTH_MYB"/>
    <property type="match status" value="1"/>
</dbReference>
<dbReference type="GO" id="GO:0000786">
    <property type="term" value="C:nucleosome"/>
    <property type="evidence" value="ECO:0007669"/>
    <property type="project" value="InterPro"/>
</dbReference>
<dbReference type="SMART" id="SM00717">
    <property type="entry name" value="SANT"/>
    <property type="match status" value="1"/>
</dbReference>